<dbReference type="OrthoDB" id="5523615at2"/>
<keyword evidence="2" id="KW-0732">Signal</keyword>
<dbReference type="Gene3D" id="1.25.40.10">
    <property type="entry name" value="Tetratricopeptide repeat domain"/>
    <property type="match status" value="1"/>
</dbReference>
<feature type="chain" id="PRO_5012058421" description="DUF1570 domain-containing protein" evidence="2">
    <location>
        <begin position="21"/>
        <end position="510"/>
    </location>
</feature>
<feature type="region of interest" description="Disordered" evidence="1">
    <location>
        <begin position="473"/>
        <end position="510"/>
    </location>
</feature>
<protein>
    <recommendedName>
        <fullName evidence="5">DUF1570 domain-containing protein</fullName>
    </recommendedName>
</protein>
<dbReference type="AlphaFoldDB" id="A0A219B1B3"/>
<evidence type="ECO:0000256" key="2">
    <source>
        <dbReference type="SAM" id="SignalP"/>
    </source>
</evidence>
<dbReference type="InterPro" id="IPR011990">
    <property type="entry name" value="TPR-like_helical_dom_sf"/>
</dbReference>
<dbReference type="SUPFAM" id="SSF48452">
    <property type="entry name" value="TPR-like"/>
    <property type="match status" value="1"/>
</dbReference>
<feature type="compositionally biased region" description="Basic and acidic residues" evidence="1">
    <location>
        <begin position="482"/>
        <end position="510"/>
    </location>
</feature>
<accession>A0A219B1B3</accession>
<gene>
    <name evidence="3" type="ORF">B5C34_00675</name>
</gene>
<reference evidence="4" key="1">
    <citation type="submission" date="2017-05" db="EMBL/GenBank/DDBJ databases">
        <authorList>
            <person name="Lin X."/>
        </authorList>
    </citation>
    <scope>NUCLEOTIDE SEQUENCE [LARGE SCALE GENOMIC DNA]</scope>
    <source>
        <strain evidence="4">JLT2012</strain>
    </source>
</reference>
<comment type="caution">
    <text evidence="3">The sequence shown here is derived from an EMBL/GenBank/DDBJ whole genome shotgun (WGS) entry which is preliminary data.</text>
</comment>
<name>A0A219B1B3_9SPHN</name>
<organism evidence="3 4">
    <name type="scientific">Pacificimonas flava</name>
    <dbReference type="NCBI Taxonomy" id="1234595"/>
    <lineage>
        <taxon>Bacteria</taxon>
        <taxon>Pseudomonadati</taxon>
        <taxon>Pseudomonadota</taxon>
        <taxon>Alphaproteobacteria</taxon>
        <taxon>Sphingomonadales</taxon>
        <taxon>Sphingosinicellaceae</taxon>
        <taxon>Pacificimonas</taxon>
    </lineage>
</organism>
<dbReference type="RefSeq" id="WP_088710908.1">
    <property type="nucleotide sequence ID" value="NZ_NFZT01000001.1"/>
</dbReference>
<evidence type="ECO:0008006" key="5">
    <source>
        <dbReference type="Google" id="ProtNLM"/>
    </source>
</evidence>
<keyword evidence="4" id="KW-1185">Reference proteome</keyword>
<sequence length="510" mass="57874">MFRSIVSAALLLMTTSPAAAEWVMAESEQFRVYSRGSEQRVSERAQQLEQFDQLLRIYTGVPSERSVPKLDVWLLNNSGEMRRTSGMDNVAGLYVSSPGGVCAFAQRKDSGFYGATLLHEYTHHFMSQHFAAAYPKWFVEGFAEYFMTAEFDGQEVSIGRYTKPRGRSLLHETWLPSEMVLSGVYHPVQTGIFYAMSWLLTHYVYADPDRTQTFQLYLNAVAGGSDPVTAWEEAFGQTPEELDVALDQYMDRNRINYRTIEFEEGTFRRSWIRITEYPNSSDDMLPRFALLDCTIGDSEEHLEIIRDDAEDHDDPYAQTTRAYAEAIAGETSFAIPALTALARAEPDNADHHYYLGRAYSRRAHEEGADMDADHERARVEYARAYKIRPDHVPTLYFYAHDGDAYRGENERNMMLLARELRPQISQVSTTLAVSYAIAGEWEMAEKVLAPVANNPHLSDDSWARELMQRIHDRDTSLSGEAVEGREDDREAGDGGDGENRDERAEEATAG</sequence>
<dbReference type="Proteomes" id="UP000198462">
    <property type="component" value="Unassembled WGS sequence"/>
</dbReference>
<evidence type="ECO:0000313" key="3">
    <source>
        <dbReference type="EMBL" id="OWV32110.1"/>
    </source>
</evidence>
<evidence type="ECO:0000313" key="4">
    <source>
        <dbReference type="Proteomes" id="UP000198462"/>
    </source>
</evidence>
<proteinExistence type="predicted"/>
<dbReference type="EMBL" id="NFZT01000001">
    <property type="protein sequence ID" value="OWV32110.1"/>
    <property type="molecule type" value="Genomic_DNA"/>
</dbReference>
<feature type="signal peptide" evidence="2">
    <location>
        <begin position="1"/>
        <end position="20"/>
    </location>
</feature>
<evidence type="ECO:0000256" key="1">
    <source>
        <dbReference type="SAM" id="MobiDB-lite"/>
    </source>
</evidence>